<evidence type="ECO:0000313" key="10">
    <source>
        <dbReference type="EMBL" id="XCI79279.1"/>
    </source>
</evidence>
<feature type="transmembrane region" description="Helical" evidence="6">
    <location>
        <begin position="16"/>
        <end position="35"/>
    </location>
</feature>
<dbReference type="PANTHER" id="PTHR43738:SF2">
    <property type="entry name" value="ABC TRANSPORTER PERMEASE"/>
    <property type="match status" value="1"/>
</dbReference>
<name>A0AAU8I1X4_9XANT</name>
<evidence type="ECO:0000256" key="6">
    <source>
        <dbReference type="SAM" id="Phobius"/>
    </source>
</evidence>
<gene>
    <name evidence="9" type="ORF">L3V74_04430</name>
    <name evidence="10" type="ORF">Q7W82_13395</name>
</gene>
<evidence type="ECO:0000259" key="7">
    <source>
        <dbReference type="Pfam" id="PF02687"/>
    </source>
</evidence>
<dbReference type="EMBL" id="CP131914">
    <property type="protein sequence ID" value="XCI79279.1"/>
    <property type="molecule type" value="Genomic_DNA"/>
</dbReference>
<accession>A0AAU8I1X4</accession>
<dbReference type="KEGG" id="xin:Q7W82_13395"/>
<evidence type="ECO:0000256" key="3">
    <source>
        <dbReference type="ARBA" id="ARBA00022692"/>
    </source>
</evidence>
<keyword evidence="3 6" id="KW-0812">Transmembrane</keyword>
<keyword evidence="4 6" id="KW-1133">Transmembrane helix</keyword>
<dbReference type="Pfam" id="PF02687">
    <property type="entry name" value="FtsX"/>
    <property type="match status" value="1"/>
</dbReference>
<evidence type="ECO:0000313" key="9">
    <source>
        <dbReference type="EMBL" id="MCI2260782.1"/>
    </source>
</evidence>
<dbReference type="InterPro" id="IPR025857">
    <property type="entry name" value="MacB_PCD"/>
</dbReference>
<dbReference type="GO" id="GO:0005886">
    <property type="term" value="C:plasma membrane"/>
    <property type="evidence" value="ECO:0007669"/>
    <property type="project" value="UniProtKB-SubCell"/>
</dbReference>
<dbReference type="InterPro" id="IPR051125">
    <property type="entry name" value="ABC-4/HrtB_transporter"/>
</dbReference>
<feature type="domain" description="MacB-like periplasmic core" evidence="8">
    <location>
        <begin position="19"/>
        <end position="210"/>
    </location>
</feature>
<dbReference type="Pfam" id="PF12704">
    <property type="entry name" value="MacB_PCD"/>
    <property type="match status" value="1"/>
</dbReference>
<feature type="transmembrane region" description="Helical" evidence="6">
    <location>
        <begin position="334"/>
        <end position="363"/>
    </location>
</feature>
<reference evidence="10" key="3">
    <citation type="submission" date="2023-08" db="EMBL/GenBank/DDBJ databases">
        <title>Complete genome sequence of Xanthomonas indica.</title>
        <authorList>
            <person name="Patil P.B."/>
            <person name="Rana R."/>
        </authorList>
    </citation>
    <scope>NUCLEOTIDE SEQUENCE</scope>
    <source>
        <strain evidence="10">PPL560</strain>
    </source>
</reference>
<feature type="domain" description="ABC3 transporter permease C-terminal" evidence="7">
    <location>
        <begin position="292"/>
        <end position="409"/>
    </location>
</feature>
<evidence type="ECO:0000256" key="5">
    <source>
        <dbReference type="ARBA" id="ARBA00023136"/>
    </source>
</evidence>
<evidence type="ECO:0000259" key="8">
    <source>
        <dbReference type="Pfam" id="PF12704"/>
    </source>
</evidence>
<feature type="transmembrane region" description="Helical" evidence="6">
    <location>
        <begin position="289"/>
        <end position="313"/>
    </location>
</feature>
<organism evidence="10">
    <name type="scientific">Xanthomonas indica</name>
    <dbReference type="NCBI Taxonomy" id="2912242"/>
    <lineage>
        <taxon>Bacteria</taxon>
        <taxon>Pseudomonadati</taxon>
        <taxon>Pseudomonadota</taxon>
        <taxon>Gammaproteobacteria</taxon>
        <taxon>Lysobacterales</taxon>
        <taxon>Lysobacteraceae</taxon>
        <taxon>Xanthomonas</taxon>
    </lineage>
</organism>
<keyword evidence="5 6" id="KW-0472">Membrane</keyword>
<keyword evidence="11" id="KW-1185">Reference proteome</keyword>
<dbReference type="Proteomes" id="UP001430647">
    <property type="component" value="Unassembled WGS sequence"/>
</dbReference>
<protein>
    <submittedName>
        <fullName evidence="10">ABC transporter permease</fullName>
    </submittedName>
</protein>
<keyword evidence="2" id="KW-1003">Cell membrane</keyword>
<reference evidence="9 11" key="1">
    <citation type="journal article" date="2022" name="Curr. Microbiol.">
        <title>Xanthomonas indica sp. nov., a Novel Member of Non-Pathogenic Xanthomonas Community from Healthy Rice Seeds.</title>
        <authorList>
            <person name="Rana R."/>
            <person name="Madhavan V.N."/>
            <person name="Saroha T."/>
            <person name="Bansal K."/>
            <person name="Kaur A."/>
            <person name="Sonti R.V."/>
            <person name="Patel H.K."/>
            <person name="Patil P.B."/>
        </authorList>
    </citation>
    <scope>NUCLEOTIDE SEQUENCE [LARGE SCALE GENOMIC DNA]</scope>
    <source>
        <strain evidence="9 11">PPL560</strain>
    </source>
</reference>
<comment type="subcellular location">
    <subcellularLocation>
        <location evidence="1">Cell membrane</location>
        <topology evidence="1">Multi-pass membrane protein</topology>
    </subcellularLocation>
</comment>
<proteinExistence type="predicted"/>
<feature type="transmembrane region" description="Helical" evidence="6">
    <location>
        <begin position="385"/>
        <end position="407"/>
    </location>
</feature>
<evidence type="ECO:0000313" key="11">
    <source>
        <dbReference type="Proteomes" id="UP001430647"/>
    </source>
</evidence>
<dbReference type="AlphaFoldDB" id="A0AAU8I1X4"/>
<evidence type="ECO:0000256" key="2">
    <source>
        <dbReference type="ARBA" id="ARBA00022475"/>
    </source>
</evidence>
<evidence type="ECO:0000256" key="1">
    <source>
        <dbReference type="ARBA" id="ARBA00004651"/>
    </source>
</evidence>
<reference evidence="9" key="2">
    <citation type="submission" date="2022-01" db="EMBL/GenBank/DDBJ databases">
        <authorList>
            <person name="Rana R."/>
            <person name="Patil P.B."/>
        </authorList>
    </citation>
    <scope>NUCLEOTIDE SEQUENCE</scope>
    <source>
        <strain evidence="9">PPL560</strain>
    </source>
</reference>
<dbReference type="InterPro" id="IPR003838">
    <property type="entry name" value="ABC3_permease_C"/>
</dbReference>
<sequence length="419" mass="45060">MTLLKLALASLRSRRLGVALTVLVITLSVTLLLGVERIRTQAHEGFASTVSGTDLIVGARSGPVNLLLYSVFHIGDATNNVSWKSYQDLSAMPEVKWAVPLSLGDSYRGYRVVGTSTGFFEHYHYGAKHPLAFAQGRAFDDLYDAVIGADVAAALECHLGDEIVLTHGTGRISLATHADKPFRIVGILHRTGTPVDSSVLVSLQAIEAIHIDWHSGVRLRGQHVSAAQARAMDLTPDTITAFMLGLKTRIATFSVQRRINEYPKEAMLAIMPGVTLQQLWGTLGTAEGALRMIASLVVLLGLVSMVALLVATLQERRREMAILRAVGARPRDIAWLLLFEAGLVTVVSCALALSVVTAASWLARGWVLDHFGLAINRVAPSAVEWGWLGCVLLAGVLAGIVPALLAYRRTLADGLSPEL</sequence>
<evidence type="ECO:0000256" key="4">
    <source>
        <dbReference type="ARBA" id="ARBA00022989"/>
    </source>
</evidence>
<dbReference type="PANTHER" id="PTHR43738">
    <property type="entry name" value="ABC TRANSPORTER, MEMBRANE PROTEIN"/>
    <property type="match status" value="1"/>
</dbReference>
<dbReference type="EMBL" id="JAKJPQ010000003">
    <property type="protein sequence ID" value="MCI2260782.1"/>
    <property type="molecule type" value="Genomic_DNA"/>
</dbReference>